<accession>A0AAW1EXU7</accession>
<evidence type="ECO:0000313" key="2">
    <source>
        <dbReference type="EMBL" id="KAK9527519.1"/>
    </source>
</evidence>
<dbReference type="Proteomes" id="UP001488805">
    <property type="component" value="Unassembled WGS sequence"/>
</dbReference>
<comment type="caution">
    <text evidence="2">The sequence shown here is derived from an EMBL/GenBank/DDBJ whole genome shotgun (WGS) entry which is preliminary data.</text>
</comment>
<reference evidence="2 3" key="1">
    <citation type="journal article" date="2024" name="Genome Biol. Evol.">
        <title>Chromosome-level genome assembly of the viviparous eelpout Zoarces viviparus.</title>
        <authorList>
            <person name="Fuhrmann N."/>
            <person name="Brasseur M.V."/>
            <person name="Bakowski C.E."/>
            <person name="Podsiadlowski L."/>
            <person name="Prost S."/>
            <person name="Krehenwinkel H."/>
            <person name="Mayer C."/>
        </authorList>
    </citation>
    <scope>NUCLEOTIDE SEQUENCE [LARGE SCALE GENOMIC DNA]</scope>
    <source>
        <strain evidence="2">NO-MEL_2022_Ind0_liver</strain>
    </source>
</reference>
<feature type="region of interest" description="Disordered" evidence="1">
    <location>
        <begin position="1"/>
        <end position="96"/>
    </location>
</feature>
<evidence type="ECO:0000313" key="3">
    <source>
        <dbReference type="Proteomes" id="UP001488805"/>
    </source>
</evidence>
<dbReference type="EMBL" id="JBCEZU010000112">
    <property type="protein sequence ID" value="KAK9527519.1"/>
    <property type="molecule type" value="Genomic_DNA"/>
</dbReference>
<organism evidence="2 3">
    <name type="scientific">Zoarces viviparus</name>
    <name type="common">Viviparous eelpout</name>
    <name type="synonym">Blennius viviparus</name>
    <dbReference type="NCBI Taxonomy" id="48416"/>
    <lineage>
        <taxon>Eukaryota</taxon>
        <taxon>Metazoa</taxon>
        <taxon>Chordata</taxon>
        <taxon>Craniata</taxon>
        <taxon>Vertebrata</taxon>
        <taxon>Euteleostomi</taxon>
        <taxon>Actinopterygii</taxon>
        <taxon>Neopterygii</taxon>
        <taxon>Teleostei</taxon>
        <taxon>Neoteleostei</taxon>
        <taxon>Acanthomorphata</taxon>
        <taxon>Eupercaria</taxon>
        <taxon>Perciformes</taxon>
        <taxon>Cottioidei</taxon>
        <taxon>Zoarcales</taxon>
        <taxon>Zoarcidae</taxon>
        <taxon>Zoarcinae</taxon>
        <taxon>Zoarces</taxon>
    </lineage>
</organism>
<feature type="compositionally biased region" description="Pro residues" evidence="1">
    <location>
        <begin position="70"/>
        <end position="80"/>
    </location>
</feature>
<gene>
    <name evidence="2" type="ORF">VZT92_014075</name>
</gene>
<keyword evidence="3" id="KW-1185">Reference proteome</keyword>
<protein>
    <submittedName>
        <fullName evidence="2">Uncharacterized protein</fullName>
    </submittedName>
</protein>
<sequence>MDCNRKSSHCPQCQAASAMGRRTVTSEESIDERVELTTGVKTSKPKVSPKLSSGFCEDRAASASRSGVPHSPPPPPPPLCLSPATAAAQSPRPARW</sequence>
<proteinExistence type="predicted"/>
<evidence type="ECO:0000256" key="1">
    <source>
        <dbReference type="SAM" id="MobiDB-lite"/>
    </source>
</evidence>
<name>A0AAW1EXU7_ZOAVI</name>
<dbReference type="AlphaFoldDB" id="A0AAW1EXU7"/>